<reference evidence="2 3" key="1">
    <citation type="submission" date="2019-03" db="EMBL/GenBank/DDBJ databases">
        <title>First draft genome of Liparis tanakae, snailfish: a comprehensive survey of snailfish specific genes.</title>
        <authorList>
            <person name="Kim W."/>
            <person name="Song I."/>
            <person name="Jeong J.-H."/>
            <person name="Kim D."/>
            <person name="Kim S."/>
            <person name="Ryu S."/>
            <person name="Song J.Y."/>
            <person name="Lee S.K."/>
        </authorList>
    </citation>
    <scope>NUCLEOTIDE SEQUENCE [LARGE SCALE GENOMIC DNA]</scope>
    <source>
        <tissue evidence="2">Muscle</tissue>
    </source>
</reference>
<sequence length="66" mass="7435">MTPPTCDPAPRGEPRIVFVDFYFLQDDDEETSPSVTQHRGTPTPTRRGTEEELGGESERCLGVNRR</sequence>
<keyword evidence="3" id="KW-1185">Reference proteome</keyword>
<gene>
    <name evidence="2" type="ORF">EYF80_050727</name>
</gene>
<evidence type="ECO:0000256" key="1">
    <source>
        <dbReference type="SAM" id="MobiDB-lite"/>
    </source>
</evidence>
<dbReference type="Proteomes" id="UP000314294">
    <property type="component" value="Unassembled WGS sequence"/>
</dbReference>
<comment type="caution">
    <text evidence="2">The sequence shown here is derived from an EMBL/GenBank/DDBJ whole genome shotgun (WGS) entry which is preliminary data.</text>
</comment>
<dbReference type="AlphaFoldDB" id="A0A4Z2FFA3"/>
<proteinExistence type="predicted"/>
<evidence type="ECO:0000313" key="2">
    <source>
        <dbReference type="EMBL" id="TNN39092.1"/>
    </source>
</evidence>
<organism evidence="2 3">
    <name type="scientific">Liparis tanakae</name>
    <name type="common">Tanaka's snailfish</name>
    <dbReference type="NCBI Taxonomy" id="230148"/>
    <lineage>
        <taxon>Eukaryota</taxon>
        <taxon>Metazoa</taxon>
        <taxon>Chordata</taxon>
        <taxon>Craniata</taxon>
        <taxon>Vertebrata</taxon>
        <taxon>Euteleostomi</taxon>
        <taxon>Actinopterygii</taxon>
        <taxon>Neopterygii</taxon>
        <taxon>Teleostei</taxon>
        <taxon>Neoteleostei</taxon>
        <taxon>Acanthomorphata</taxon>
        <taxon>Eupercaria</taxon>
        <taxon>Perciformes</taxon>
        <taxon>Cottioidei</taxon>
        <taxon>Cottales</taxon>
        <taxon>Liparidae</taxon>
        <taxon>Liparis</taxon>
    </lineage>
</organism>
<feature type="region of interest" description="Disordered" evidence="1">
    <location>
        <begin position="27"/>
        <end position="66"/>
    </location>
</feature>
<name>A0A4Z2FFA3_9TELE</name>
<accession>A0A4Z2FFA3</accession>
<dbReference type="EMBL" id="SRLO01001309">
    <property type="protein sequence ID" value="TNN39092.1"/>
    <property type="molecule type" value="Genomic_DNA"/>
</dbReference>
<evidence type="ECO:0000313" key="3">
    <source>
        <dbReference type="Proteomes" id="UP000314294"/>
    </source>
</evidence>
<protein>
    <submittedName>
        <fullName evidence="2">Uncharacterized protein</fullName>
    </submittedName>
</protein>